<sequence>MAVPHLGVSDIVHLNVGGTRFSTSRQTLTWIQDSFFTTLLSNRIDSHKDETGALFIDRDPKLFSIILNYLRTKDIDLKNVDIRTLRHEAEYYGITPLVKRLVLCEDLTQSSCGDVLFYGYLPPPCIPLQEPVAVTSNVSDVTVHIRVGPNASSRIDGPSTSQSTPTTNSINPNTTGPQNHKGTLGTHIRNSSLDYRLPQRGLPHSRTPSLDLRHVRNNSADLNKLYKNDIGLVFGLQQVSSWVDPLRVQIIKAHHNWIVIAYAHFITCYRLKDSSGWQHVFTSPHIECIIERVAINAKMGSGADGKMVAISYGSQVRLWDMQKFPLRMKDNDLLVTELYRDPTYDPITAISVYLTPKTSLCGNWIEIAYGTKSGSVRVIVQHPETVGHGPQLFQTFTVHQSSVTKVTLSEKYLVSVCSEYNHVRSWAVTRFRGMISTQPGSTPEASFKIVSLEAIDPCVSYNAGNDFGPFGEQDDEQVFVQKVVPETDQLFVRLASNGKRVCVIQSVDGSIISSFYVHECEGSSRMGSRPRRFIFTGHSNGTIQMWDLTTALDPSFNATQNTSGGPTPEELWKLLDQCDLSNSHCSTPCISPSPSLIAAGPRIKSSNVLFLNQSQNPDATPGSSQT</sequence>
<keyword evidence="2" id="KW-0597">Phosphoprotein</keyword>
<proteinExistence type="inferred from homology"/>
<organism evidence="8">
    <name type="scientific">Camponotus floridanus</name>
    <name type="common">Florida carpenter ant</name>
    <dbReference type="NCBI Taxonomy" id="104421"/>
    <lineage>
        <taxon>Eukaryota</taxon>
        <taxon>Metazoa</taxon>
        <taxon>Ecdysozoa</taxon>
        <taxon>Arthropoda</taxon>
        <taxon>Hexapoda</taxon>
        <taxon>Insecta</taxon>
        <taxon>Pterygota</taxon>
        <taxon>Neoptera</taxon>
        <taxon>Endopterygota</taxon>
        <taxon>Hymenoptera</taxon>
        <taxon>Apocrita</taxon>
        <taxon>Aculeata</taxon>
        <taxon>Formicoidea</taxon>
        <taxon>Formicidae</taxon>
        <taxon>Formicinae</taxon>
        <taxon>Camponotus</taxon>
    </lineage>
</organism>
<feature type="region of interest" description="Disordered" evidence="5">
    <location>
        <begin position="149"/>
        <end position="185"/>
    </location>
</feature>
<protein>
    <submittedName>
        <fullName evidence="7">BTB/POZ domain-containing protein KCTD3</fullName>
    </submittedName>
</protein>
<dbReference type="STRING" id="104421.E2AL01"/>
<dbReference type="OrthoDB" id="6077599at2759"/>
<dbReference type="SUPFAM" id="SSF50978">
    <property type="entry name" value="WD40 repeat-like"/>
    <property type="match status" value="1"/>
</dbReference>
<comment type="similarity">
    <text evidence="1">Belongs to the KCTD3 family.</text>
</comment>
<dbReference type="Proteomes" id="UP000000311">
    <property type="component" value="Unassembled WGS sequence"/>
</dbReference>
<reference evidence="7 8" key="1">
    <citation type="journal article" date="2010" name="Science">
        <title>Genomic comparison of the ants Camponotus floridanus and Harpegnathos saltator.</title>
        <authorList>
            <person name="Bonasio R."/>
            <person name="Zhang G."/>
            <person name="Ye C."/>
            <person name="Mutti N.S."/>
            <person name="Fang X."/>
            <person name="Qin N."/>
            <person name="Donahue G."/>
            <person name="Yang P."/>
            <person name="Li Q."/>
            <person name="Li C."/>
            <person name="Zhang P."/>
            <person name="Huang Z."/>
            <person name="Berger S.L."/>
            <person name="Reinberg D."/>
            <person name="Wang J."/>
            <person name="Liebig J."/>
        </authorList>
    </citation>
    <scope>NUCLEOTIDE SEQUENCE [LARGE SCALE GENOMIC DNA]</scope>
    <source>
        <strain evidence="8">C129</strain>
    </source>
</reference>
<keyword evidence="4" id="KW-0677">Repeat</keyword>
<dbReference type="OMA" id="SPGTEMK"/>
<evidence type="ECO:0000313" key="7">
    <source>
        <dbReference type="EMBL" id="EFN65918.1"/>
    </source>
</evidence>
<evidence type="ECO:0000313" key="8">
    <source>
        <dbReference type="Proteomes" id="UP000000311"/>
    </source>
</evidence>
<dbReference type="InterPro" id="IPR015943">
    <property type="entry name" value="WD40/YVTN_repeat-like_dom_sf"/>
</dbReference>
<dbReference type="PANTHER" id="PTHR15859">
    <property type="entry name" value="SETA BINDING PROTEIN 1"/>
    <property type="match status" value="1"/>
</dbReference>
<dbReference type="SMART" id="SM00225">
    <property type="entry name" value="BTB"/>
    <property type="match status" value="1"/>
</dbReference>
<keyword evidence="8" id="KW-1185">Reference proteome</keyword>
<dbReference type="InterPro" id="IPR001680">
    <property type="entry name" value="WD40_rpt"/>
</dbReference>
<dbReference type="GO" id="GO:0051260">
    <property type="term" value="P:protein homooligomerization"/>
    <property type="evidence" value="ECO:0007669"/>
    <property type="project" value="InterPro"/>
</dbReference>
<evidence type="ECO:0000256" key="1">
    <source>
        <dbReference type="ARBA" id="ARBA00009572"/>
    </source>
</evidence>
<evidence type="ECO:0000259" key="6">
    <source>
        <dbReference type="PROSITE" id="PS50097"/>
    </source>
</evidence>
<dbReference type="InterPro" id="IPR000210">
    <property type="entry name" value="BTB/POZ_dom"/>
</dbReference>
<dbReference type="Gene3D" id="3.30.710.10">
    <property type="entry name" value="Potassium Channel Kv1.1, Chain A"/>
    <property type="match status" value="1"/>
</dbReference>
<dbReference type="EMBL" id="GL440425">
    <property type="protein sequence ID" value="EFN65918.1"/>
    <property type="molecule type" value="Genomic_DNA"/>
</dbReference>
<evidence type="ECO:0000256" key="3">
    <source>
        <dbReference type="ARBA" id="ARBA00022574"/>
    </source>
</evidence>
<evidence type="ECO:0000256" key="4">
    <source>
        <dbReference type="ARBA" id="ARBA00022737"/>
    </source>
</evidence>
<name>E2AL01_CAMFO</name>
<dbReference type="InParanoid" id="E2AL01"/>
<dbReference type="InterPro" id="IPR011333">
    <property type="entry name" value="SKP1/BTB/POZ_sf"/>
</dbReference>
<feature type="domain" description="BTB" evidence="6">
    <location>
        <begin position="10"/>
        <end position="79"/>
    </location>
</feature>
<dbReference type="SMART" id="SM00320">
    <property type="entry name" value="WD40"/>
    <property type="match status" value="2"/>
</dbReference>
<evidence type="ECO:0000256" key="5">
    <source>
        <dbReference type="SAM" id="MobiDB-lite"/>
    </source>
</evidence>
<dbReference type="FunFam" id="3.30.710.10:FF:000038">
    <property type="entry name" value="BTB/POZ domain-containing protein KCTD3 isoform X1"/>
    <property type="match status" value="1"/>
</dbReference>
<feature type="compositionally biased region" description="Low complexity" evidence="5">
    <location>
        <begin position="158"/>
        <end position="175"/>
    </location>
</feature>
<dbReference type="InterPro" id="IPR003131">
    <property type="entry name" value="T1-type_BTB"/>
</dbReference>
<keyword evidence="3" id="KW-0853">WD repeat</keyword>
<gene>
    <name evidence="7" type="ORF">EAG_09221</name>
</gene>
<dbReference type="InterPro" id="IPR036322">
    <property type="entry name" value="WD40_repeat_dom_sf"/>
</dbReference>
<accession>E2AL01</accession>
<dbReference type="AlphaFoldDB" id="E2AL01"/>
<evidence type="ECO:0000256" key="2">
    <source>
        <dbReference type="ARBA" id="ARBA00022553"/>
    </source>
</evidence>
<dbReference type="PANTHER" id="PTHR15859:SF1">
    <property type="entry name" value="BTB DOMAIN-CONTAINING PROTEIN"/>
    <property type="match status" value="1"/>
</dbReference>
<dbReference type="CDD" id="cd18363">
    <property type="entry name" value="BTB_POZ_KCTD3-like"/>
    <property type="match status" value="1"/>
</dbReference>
<dbReference type="Pfam" id="PF02214">
    <property type="entry name" value="BTB_2"/>
    <property type="match status" value="1"/>
</dbReference>
<dbReference type="FunCoup" id="E2AL01">
    <property type="interactions" value="412"/>
</dbReference>
<dbReference type="Gene3D" id="2.130.10.10">
    <property type="entry name" value="YVTN repeat-like/Quinoprotein amine dehydrogenase"/>
    <property type="match status" value="1"/>
</dbReference>
<dbReference type="InterPro" id="IPR047876">
    <property type="entry name" value="SHKBP1/KCTD3"/>
</dbReference>
<dbReference type="PROSITE" id="PS50097">
    <property type="entry name" value="BTB"/>
    <property type="match status" value="1"/>
</dbReference>
<dbReference type="SUPFAM" id="SSF54695">
    <property type="entry name" value="POZ domain"/>
    <property type="match status" value="1"/>
</dbReference>